<keyword evidence="2" id="KW-0805">Transcription regulation</keyword>
<dbReference type="Pfam" id="PF03466">
    <property type="entry name" value="LysR_substrate"/>
    <property type="match status" value="1"/>
</dbReference>
<dbReference type="InterPro" id="IPR058163">
    <property type="entry name" value="LysR-type_TF_proteobact-type"/>
</dbReference>
<evidence type="ECO:0000256" key="1">
    <source>
        <dbReference type="ARBA" id="ARBA00009437"/>
    </source>
</evidence>
<accession>A0A0U1PXD5</accession>
<comment type="similarity">
    <text evidence="1">Belongs to the LysR transcriptional regulatory family.</text>
</comment>
<proteinExistence type="inferred from homology"/>
<evidence type="ECO:0000256" key="3">
    <source>
        <dbReference type="ARBA" id="ARBA00023125"/>
    </source>
</evidence>
<sequence length="314" mass="34460">MKITLEELQVFLSVADSVSLSAAAQKLDQPVSTVSRVLARLEDKLQTTLISRTTRRLHLTDEGSSFVEDARNIVSAAERAEERVLLRRGQPAGSLRVDAATPVMLHVLAPLLPGYHAKFPEVRLQLSSNEGFVDLLEQRIDLAIRVGELKDSSLHSRLLCHSPMRVLASPSYLARHGMPEKVSDLAQHVILGFSHPSQLNVWPLPAEHVGTRFFQARPTLGASSGETLRALAVQGMGITAQADFMTHEDRATGRLVEVLAAHRVELLRPVHAVYYQHTAVSARIASMVQYLANALPGAPGMQRVQPARRSRHVG</sequence>
<evidence type="ECO:0000256" key="2">
    <source>
        <dbReference type="ARBA" id="ARBA00023015"/>
    </source>
</evidence>
<dbReference type="PROSITE" id="PS50931">
    <property type="entry name" value="HTH_LYSR"/>
    <property type="match status" value="1"/>
</dbReference>
<gene>
    <name evidence="6" type="ORF">AAV94_12530</name>
</gene>
<organism evidence="6 7">
    <name type="scientific">Lampropedia cohaerens</name>
    <dbReference type="NCBI Taxonomy" id="1610491"/>
    <lineage>
        <taxon>Bacteria</taxon>
        <taxon>Pseudomonadati</taxon>
        <taxon>Pseudomonadota</taxon>
        <taxon>Betaproteobacteria</taxon>
        <taxon>Burkholderiales</taxon>
        <taxon>Comamonadaceae</taxon>
        <taxon>Lampropedia</taxon>
    </lineage>
</organism>
<dbReference type="RefSeq" id="WP_046742545.1">
    <property type="nucleotide sequence ID" value="NZ_LBNQ01000037.1"/>
</dbReference>
<dbReference type="Gene3D" id="1.10.10.10">
    <property type="entry name" value="Winged helix-like DNA-binding domain superfamily/Winged helix DNA-binding domain"/>
    <property type="match status" value="1"/>
</dbReference>
<dbReference type="PANTHER" id="PTHR30537">
    <property type="entry name" value="HTH-TYPE TRANSCRIPTIONAL REGULATOR"/>
    <property type="match status" value="1"/>
</dbReference>
<dbReference type="SUPFAM" id="SSF53850">
    <property type="entry name" value="Periplasmic binding protein-like II"/>
    <property type="match status" value="1"/>
</dbReference>
<keyword evidence="7" id="KW-1185">Reference proteome</keyword>
<dbReference type="InterPro" id="IPR036388">
    <property type="entry name" value="WH-like_DNA-bd_sf"/>
</dbReference>
<dbReference type="STRING" id="1610491.AAV94_12530"/>
<reference evidence="6 7" key="1">
    <citation type="submission" date="2015-05" db="EMBL/GenBank/DDBJ databases">
        <title>Draft genome sequence of Lampropedia sp. CT6, isolated from the microbial mat of a hot water spring, located at Manikaran, India.</title>
        <authorList>
            <person name="Tripathi C."/>
            <person name="Rani P."/>
            <person name="Mahato N.K."/>
            <person name="Lal R."/>
        </authorList>
    </citation>
    <scope>NUCLEOTIDE SEQUENCE [LARGE SCALE GENOMIC DNA]</scope>
    <source>
        <strain evidence="6 7">CT6</strain>
    </source>
</reference>
<name>A0A0U1PXD5_9BURK</name>
<dbReference type="AlphaFoldDB" id="A0A0U1PXD5"/>
<dbReference type="PANTHER" id="PTHR30537:SF20">
    <property type="entry name" value="TRANSCRIPTIONAL REGULATORY PROTEIN"/>
    <property type="match status" value="1"/>
</dbReference>
<comment type="caution">
    <text evidence="6">The sequence shown here is derived from an EMBL/GenBank/DDBJ whole genome shotgun (WGS) entry which is preliminary data.</text>
</comment>
<protein>
    <submittedName>
        <fullName evidence="6">LysR family transcriptional regulator</fullName>
    </submittedName>
</protein>
<keyword evidence="4" id="KW-0804">Transcription</keyword>
<dbReference type="GO" id="GO:0043565">
    <property type="term" value="F:sequence-specific DNA binding"/>
    <property type="evidence" value="ECO:0007669"/>
    <property type="project" value="TreeGrafter"/>
</dbReference>
<feature type="domain" description="HTH lysR-type" evidence="5">
    <location>
        <begin position="3"/>
        <end position="60"/>
    </location>
</feature>
<evidence type="ECO:0000313" key="7">
    <source>
        <dbReference type="Proteomes" id="UP000050580"/>
    </source>
</evidence>
<dbReference type="Proteomes" id="UP000050580">
    <property type="component" value="Unassembled WGS sequence"/>
</dbReference>
<dbReference type="GO" id="GO:0006351">
    <property type="term" value="P:DNA-templated transcription"/>
    <property type="evidence" value="ECO:0007669"/>
    <property type="project" value="TreeGrafter"/>
</dbReference>
<evidence type="ECO:0000259" key="5">
    <source>
        <dbReference type="PROSITE" id="PS50931"/>
    </source>
</evidence>
<keyword evidence="3" id="KW-0238">DNA-binding</keyword>
<dbReference type="InterPro" id="IPR000847">
    <property type="entry name" value="LysR_HTH_N"/>
</dbReference>
<dbReference type="FunFam" id="1.10.10.10:FF:000001">
    <property type="entry name" value="LysR family transcriptional regulator"/>
    <property type="match status" value="1"/>
</dbReference>
<evidence type="ECO:0000256" key="4">
    <source>
        <dbReference type="ARBA" id="ARBA00023163"/>
    </source>
</evidence>
<dbReference type="Pfam" id="PF00126">
    <property type="entry name" value="HTH_1"/>
    <property type="match status" value="1"/>
</dbReference>
<dbReference type="OrthoDB" id="9786526at2"/>
<dbReference type="EMBL" id="LBNQ01000037">
    <property type="protein sequence ID" value="KKW67141.1"/>
    <property type="molecule type" value="Genomic_DNA"/>
</dbReference>
<dbReference type="Gene3D" id="3.40.190.10">
    <property type="entry name" value="Periplasmic binding protein-like II"/>
    <property type="match status" value="2"/>
</dbReference>
<dbReference type="InterPro" id="IPR036390">
    <property type="entry name" value="WH_DNA-bd_sf"/>
</dbReference>
<dbReference type="InterPro" id="IPR005119">
    <property type="entry name" value="LysR_subst-bd"/>
</dbReference>
<evidence type="ECO:0000313" key="6">
    <source>
        <dbReference type="EMBL" id="KKW67141.1"/>
    </source>
</evidence>
<dbReference type="SUPFAM" id="SSF46785">
    <property type="entry name" value="Winged helix' DNA-binding domain"/>
    <property type="match status" value="1"/>
</dbReference>
<dbReference type="GO" id="GO:0003700">
    <property type="term" value="F:DNA-binding transcription factor activity"/>
    <property type="evidence" value="ECO:0007669"/>
    <property type="project" value="InterPro"/>
</dbReference>